<dbReference type="InterPro" id="IPR005225">
    <property type="entry name" value="Small_GTP-bd"/>
</dbReference>
<proteinExistence type="inferred from homology"/>
<organism evidence="10 11">
    <name type="scientific">Penicillium brasilianum</name>
    <dbReference type="NCBI Taxonomy" id="104259"/>
    <lineage>
        <taxon>Eukaryota</taxon>
        <taxon>Fungi</taxon>
        <taxon>Dikarya</taxon>
        <taxon>Ascomycota</taxon>
        <taxon>Pezizomycotina</taxon>
        <taxon>Eurotiomycetes</taxon>
        <taxon>Eurotiomycetidae</taxon>
        <taxon>Eurotiales</taxon>
        <taxon>Aspergillaceae</taxon>
        <taxon>Penicillium</taxon>
    </lineage>
</organism>
<keyword evidence="7" id="KW-0449">Lipoprotein</keyword>
<dbReference type="Pfam" id="PF00071">
    <property type="entry name" value="Ras"/>
    <property type="match status" value="1"/>
</dbReference>
<evidence type="ECO:0000313" key="10">
    <source>
        <dbReference type="EMBL" id="CEJ58398.1"/>
    </source>
</evidence>
<keyword evidence="3" id="KW-0488">Methylation</keyword>
<dbReference type="InterPro" id="IPR027417">
    <property type="entry name" value="P-loop_NTPase"/>
</dbReference>
<evidence type="ECO:0000256" key="4">
    <source>
        <dbReference type="ARBA" id="ARBA00022741"/>
    </source>
</evidence>
<dbReference type="SMART" id="SM00174">
    <property type="entry name" value="RHO"/>
    <property type="match status" value="1"/>
</dbReference>
<evidence type="ECO:0000313" key="11">
    <source>
        <dbReference type="Proteomes" id="UP000042958"/>
    </source>
</evidence>
<name>A0A0F7TNP1_PENBI</name>
<dbReference type="GO" id="GO:0003924">
    <property type="term" value="F:GTPase activity"/>
    <property type="evidence" value="ECO:0007669"/>
    <property type="project" value="InterPro"/>
</dbReference>
<dbReference type="GO" id="GO:0032506">
    <property type="term" value="P:cytokinetic process"/>
    <property type="evidence" value="ECO:0007669"/>
    <property type="project" value="UniProtKB-ARBA"/>
</dbReference>
<gene>
    <name evidence="10" type="ORF">PMG11_07055</name>
</gene>
<feature type="compositionally biased region" description="Polar residues" evidence="9">
    <location>
        <begin position="33"/>
        <end position="62"/>
    </location>
</feature>
<sequence>MSQMYDDQYHAASRRRSVATPPPSMTPRHSRTRSQSVRVSNGTASTHTSFSSAQMSEATNITQPPSYSKKFVVVGDGGCGKTCLLISYSQGYFPEKYVPTVFENYITQTTHRASGKTVELALWDTAGQEEYDRLRPLSYPETDLLFVCFAIDCPASLENVVDKWYPEVLHFCPTTPIILVGLKSDLRNKRTCIELLKTQGLTPITPEQGRGVAQRMGATYVECSSKEMRGVDEVFAQAVDTVVEIEEDGYVAQPTNNRNSGKPSAGGGVRPGKKIKKRSCKIL</sequence>
<evidence type="ECO:0008006" key="12">
    <source>
        <dbReference type="Google" id="ProtNLM"/>
    </source>
</evidence>
<dbReference type="OrthoDB" id="8830751at2759"/>
<dbReference type="GO" id="GO:0005525">
    <property type="term" value="F:GTP binding"/>
    <property type="evidence" value="ECO:0007669"/>
    <property type="project" value="UniProtKB-KW"/>
</dbReference>
<evidence type="ECO:0000256" key="7">
    <source>
        <dbReference type="ARBA" id="ARBA00023288"/>
    </source>
</evidence>
<feature type="compositionally biased region" description="Polar residues" evidence="9">
    <location>
        <begin position="253"/>
        <end position="262"/>
    </location>
</feature>
<evidence type="ECO:0000256" key="5">
    <source>
        <dbReference type="ARBA" id="ARBA00023134"/>
    </source>
</evidence>
<dbReference type="InterPro" id="IPR001806">
    <property type="entry name" value="Small_GTPase"/>
</dbReference>
<dbReference type="PROSITE" id="PS51419">
    <property type="entry name" value="RAB"/>
    <property type="match status" value="1"/>
</dbReference>
<dbReference type="Gene3D" id="3.40.50.300">
    <property type="entry name" value="P-loop containing nucleotide triphosphate hydrolases"/>
    <property type="match status" value="1"/>
</dbReference>
<keyword evidence="8" id="KW-0636">Prenylation</keyword>
<keyword evidence="4" id="KW-0547">Nucleotide-binding</keyword>
<dbReference type="GO" id="GO:0007264">
    <property type="term" value="P:small GTPase-mediated signal transduction"/>
    <property type="evidence" value="ECO:0007669"/>
    <property type="project" value="InterPro"/>
</dbReference>
<dbReference type="SUPFAM" id="SSF52540">
    <property type="entry name" value="P-loop containing nucleoside triphosphate hydrolases"/>
    <property type="match status" value="1"/>
</dbReference>
<protein>
    <recommendedName>
        <fullName evidence="12">GTP-binding protein rhoC</fullName>
    </recommendedName>
</protein>
<evidence type="ECO:0000256" key="8">
    <source>
        <dbReference type="ARBA" id="ARBA00023289"/>
    </source>
</evidence>
<dbReference type="AlphaFoldDB" id="A0A0F7TNP1"/>
<evidence type="ECO:0000256" key="9">
    <source>
        <dbReference type="SAM" id="MobiDB-lite"/>
    </source>
</evidence>
<feature type="region of interest" description="Disordered" evidence="9">
    <location>
        <begin position="250"/>
        <end position="283"/>
    </location>
</feature>
<accession>A0A0F7TNP1</accession>
<keyword evidence="5" id="KW-0342">GTP-binding</keyword>
<dbReference type="STRING" id="104259.A0A0F7TNP1"/>
<dbReference type="PROSITE" id="PS51421">
    <property type="entry name" value="RAS"/>
    <property type="match status" value="1"/>
</dbReference>
<comment type="similarity">
    <text evidence="2">Belongs to the small GTPase superfamily. Rho family.</text>
</comment>
<dbReference type="CDD" id="cd04132">
    <property type="entry name" value="Rho4_like"/>
    <property type="match status" value="1"/>
</dbReference>
<evidence type="ECO:0000256" key="3">
    <source>
        <dbReference type="ARBA" id="ARBA00022481"/>
    </source>
</evidence>
<reference evidence="11" key="1">
    <citation type="journal article" date="2015" name="Genome Announc.">
        <title>Draft genome sequence of the fungus Penicillium brasilianum MG11.</title>
        <authorList>
            <person name="Horn F."/>
            <person name="Linde J."/>
            <person name="Mattern D.J."/>
            <person name="Walther G."/>
            <person name="Guthke R."/>
            <person name="Brakhage A.A."/>
            <person name="Valiante V."/>
        </authorList>
    </citation>
    <scope>NUCLEOTIDE SEQUENCE [LARGE SCALE GENOMIC DNA]</scope>
    <source>
        <strain evidence="11">MG11</strain>
    </source>
</reference>
<dbReference type="PANTHER" id="PTHR24072">
    <property type="entry name" value="RHO FAMILY GTPASE"/>
    <property type="match status" value="1"/>
</dbReference>
<dbReference type="SMART" id="SM00175">
    <property type="entry name" value="RAB"/>
    <property type="match status" value="1"/>
</dbReference>
<dbReference type="EMBL" id="CDHK01000006">
    <property type="protein sequence ID" value="CEJ58398.1"/>
    <property type="molecule type" value="Genomic_DNA"/>
</dbReference>
<dbReference type="NCBIfam" id="TIGR00231">
    <property type="entry name" value="small_GTP"/>
    <property type="match status" value="1"/>
</dbReference>
<dbReference type="FunFam" id="3.40.50.300:FF:000678">
    <property type="entry name" value="Rho GTPase Rho4"/>
    <property type="match status" value="1"/>
</dbReference>
<comment type="subcellular location">
    <subcellularLocation>
        <location evidence="1">Membrane</location>
    </subcellularLocation>
</comment>
<dbReference type="GO" id="GO:0016020">
    <property type="term" value="C:membrane"/>
    <property type="evidence" value="ECO:0007669"/>
    <property type="project" value="UniProtKB-SubCell"/>
</dbReference>
<keyword evidence="6" id="KW-0472">Membrane</keyword>
<evidence type="ECO:0000256" key="2">
    <source>
        <dbReference type="ARBA" id="ARBA00010142"/>
    </source>
</evidence>
<dbReference type="PRINTS" id="PR00449">
    <property type="entry name" value="RASTRNSFRMNG"/>
</dbReference>
<evidence type="ECO:0000256" key="6">
    <source>
        <dbReference type="ARBA" id="ARBA00023136"/>
    </source>
</evidence>
<evidence type="ECO:0000256" key="1">
    <source>
        <dbReference type="ARBA" id="ARBA00004370"/>
    </source>
</evidence>
<dbReference type="Proteomes" id="UP000042958">
    <property type="component" value="Unassembled WGS sequence"/>
</dbReference>
<feature type="compositionally biased region" description="Basic residues" evidence="9">
    <location>
        <begin position="271"/>
        <end position="283"/>
    </location>
</feature>
<dbReference type="SMART" id="SM00173">
    <property type="entry name" value="RAS"/>
    <property type="match status" value="1"/>
</dbReference>
<dbReference type="PROSITE" id="PS51420">
    <property type="entry name" value="RHO"/>
    <property type="match status" value="1"/>
</dbReference>
<feature type="region of interest" description="Disordered" evidence="9">
    <location>
        <begin position="1"/>
        <end position="62"/>
    </location>
</feature>
<dbReference type="InterPro" id="IPR003578">
    <property type="entry name" value="Small_GTPase_Rho"/>
</dbReference>
<keyword evidence="11" id="KW-1185">Reference proteome</keyword>